<feature type="compositionally biased region" description="Basic residues" evidence="1">
    <location>
        <begin position="187"/>
        <end position="202"/>
    </location>
</feature>
<sequence>MLRAEYVGGWQLQFRTGGRSVVGCVDAGQGGLMQKLREDCLLGDSCDNALKGSVADEVGFGRQWCRGRRERARGFKCFDSAEDVFIVQSRPLLFFQRDGVESSRGGVWVCMSVADAGAADRQAGEKRGRIHMRCEADAGADAEAEAEADAVPIDEPKPSSVRNYGMGLDARERSTGKARAGGGAKGKGQRAKGKGQRAKGKSVHGMASMDAPKFGGKLGEARRGEARSRDPDSYFRGSL</sequence>
<dbReference type="Proteomes" id="UP001595075">
    <property type="component" value="Unassembled WGS sequence"/>
</dbReference>
<feature type="compositionally biased region" description="Basic and acidic residues" evidence="1">
    <location>
        <begin position="219"/>
        <end position="233"/>
    </location>
</feature>
<gene>
    <name evidence="2" type="ORF">VTL71DRAFT_6140</name>
</gene>
<protein>
    <submittedName>
        <fullName evidence="2">Uncharacterized protein</fullName>
    </submittedName>
</protein>
<evidence type="ECO:0000313" key="2">
    <source>
        <dbReference type="EMBL" id="KAL2063068.1"/>
    </source>
</evidence>
<proteinExistence type="predicted"/>
<accession>A0ABR4C232</accession>
<name>A0ABR4C232_9HELO</name>
<keyword evidence="3" id="KW-1185">Reference proteome</keyword>
<comment type="caution">
    <text evidence="2">The sequence shown here is derived from an EMBL/GenBank/DDBJ whole genome shotgun (WGS) entry which is preliminary data.</text>
</comment>
<evidence type="ECO:0000256" key="1">
    <source>
        <dbReference type="SAM" id="MobiDB-lite"/>
    </source>
</evidence>
<organism evidence="2 3">
    <name type="scientific">Oculimacula yallundae</name>
    <dbReference type="NCBI Taxonomy" id="86028"/>
    <lineage>
        <taxon>Eukaryota</taxon>
        <taxon>Fungi</taxon>
        <taxon>Dikarya</taxon>
        <taxon>Ascomycota</taxon>
        <taxon>Pezizomycotina</taxon>
        <taxon>Leotiomycetes</taxon>
        <taxon>Helotiales</taxon>
        <taxon>Ploettnerulaceae</taxon>
        <taxon>Oculimacula</taxon>
    </lineage>
</organism>
<dbReference type="EMBL" id="JAZHXI010000016">
    <property type="protein sequence ID" value="KAL2063068.1"/>
    <property type="molecule type" value="Genomic_DNA"/>
</dbReference>
<feature type="region of interest" description="Disordered" evidence="1">
    <location>
        <begin position="141"/>
        <end position="239"/>
    </location>
</feature>
<evidence type="ECO:0000313" key="3">
    <source>
        <dbReference type="Proteomes" id="UP001595075"/>
    </source>
</evidence>
<reference evidence="2 3" key="1">
    <citation type="journal article" date="2024" name="Commun. Biol.">
        <title>Comparative genomic analysis of thermophilic fungi reveals convergent evolutionary adaptations and gene losses.</title>
        <authorList>
            <person name="Steindorff A.S."/>
            <person name="Aguilar-Pontes M.V."/>
            <person name="Robinson A.J."/>
            <person name="Andreopoulos B."/>
            <person name="LaButti K."/>
            <person name="Kuo A."/>
            <person name="Mondo S."/>
            <person name="Riley R."/>
            <person name="Otillar R."/>
            <person name="Haridas S."/>
            <person name="Lipzen A."/>
            <person name="Grimwood J."/>
            <person name="Schmutz J."/>
            <person name="Clum A."/>
            <person name="Reid I.D."/>
            <person name="Moisan M.C."/>
            <person name="Butler G."/>
            <person name="Nguyen T.T.M."/>
            <person name="Dewar K."/>
            <person name="Conant G."/>
            <person name="Drula E."/>
            <person name="Henrissat B."/>
            <person name="Hansel C."/>
            <person name="Singer S."/>
            <person name="Hutchinson M.I."/>
            <person name="de Vries R.P."/>
            <person name="Natvig D.O."/>
            <person name="Powell A.J."/>
            <person name="Tsang A."/>
            <person name="Grigoriev I.V."/>
        </authorList>
    </citation>
    <scope>NUCLEOTIDE SEQUENCE [LARGE SCALE GENOMIC DNA]</scope>
    <source>
        <strain evidence="2 3">CBS 494.80</strain>
    </source>
</reference>